<proteinExistence type="predicted"/>
<dbReference type="EMBL" id="AP022577">
    <property type="protein sequence ID" value="BBX82617.1"/>
    <property type="molecule type" value="Genomic_DNA"/>
</dbReference>
<evidence type="ECO:0000313" key="2">
    <source>
        <dbReference type="Proteomes" id="UP000465609"/>
    </source>
</evidence>
<sequence length="99" mass="11551">MLTSRATRRWRPAAATDPLTPILVVATRAQRIGCRFSMKINFPQRSHRNGGAAISCSSCKPLASRRFGHIETARREKRTWARMIHQMNMAWFTEYWPYQ</sequence>
<gene>
    <name evidence="1" type="ORF">MAUB_04900</name>
</gene>
<protein>
    <submittedName>
        <fullName evidence="1">Uncharacterized protein</fullName>
    </submittedName>
</protein>
<name>A0ABN5YLP1_9MYCO</name>
<keyword evidence="2" id="KW-1185">Reference proteome</keyword>
<evidence type="ECO:0000313" key="1">
    <source>
        <dbReference type="EMBL" id="BBX82617.1"/>
    </source>
</evidence>
<accession>A0ABN5YLP1</accession>
<dbReference type="Proteomes" id="UP000465609">
    <property type="component" value="Chromosome"/>
</dbReference>
<organism evidence="1 2">
    <name type="scientific">Mycolicibacterium aubagnense</name>
    <dbReference type="NCBI Taxonomy" id="319707"/>
    <lineage>
        <taxon>Bacteria</taxon>
        <taxon>Bacillati</taxon>
        <taxon>Actinomycetota</taxon>
        <taxon>Actinomycetes</taxon>
        <taxon>Mycobacteriales</taxon>
        <taxon>Mycobacteriaceae</taxon>
        <taxon>Mycolicibacterium</taxon>
    </lineage>
</organism>
<reference evidence="1 2" key="1">
    <citation type="journal article" date="2019" name="Emerg. Microbes Infect.">
        <title>Comprehensive subspecies identification of 175 nontuberculous mycobacteria species based on 7547 genomic profiles.</title>
        <authorList>
            <person name="Matsumoto Y."/>
            <person name="Kinjo T."/>
            <person name="Motooka D."/>
            <person name="Nabeya D."/>
            <person name="Jung N."/>
            <person name="Uechi K."/>
            <person name="Horii T."/>
            <person name="Iida T."/>
            <person name="Fujita J."/>
            <person name="Nakamura S."/>
        </authorList>
    </citation>
    <scope>NUCLEOTIDE SEQUENCE [LARGE SCALE GENOMIC DNA]</scope>
    <source>
        <strain evidence="1 2">JCM 15296</strain>
    </source>
</reference>